<feature type="compositionally biased region" description="Polar residues" evidence="1">
    <location>
        <begin position="613"/>
        <end position="630"/>
    </location>
</feature>
<feature type="compositionally biased region" description="Basic and acidic residues" evidence="1">
    <location>
        <begin position="310"/>
        <end position="320"/>
    </location>
</feature>
<feature type="region of interest" description="Disordered" evidence="1">
    <location>
        <begin position="1"/>
        <end position="24"/>
    </location>
</feature>
<evidence type="ECO:0000256" key="1">
    <source>
        <dbReference type="SAM" id="MobiDB-lite"/>
    </source>
</evidence>
<feature type="compositionally biased region" description="Gly residues" evidence="1">
    <location>
        <begin position="575"/>
        <end position="588"/>
    </location>
</feature>
<feature type="compositionally biased region" description="Low complexity" evidence="1">
    <location>
        <begin position="11"/>
        <end position="24"/>
    </location>
</feature>
<feature type="compositionally biased region" description="Gly residues" evidence="1">
    <location>
        <begin position="352"/>
        <end position="363"/>
    </location>
</feature>
<accession>A0A2A2KH96</accession>
<feature type="compositionally biased region" description="Polar residues" evidence="1">
    <location>
        <begin position="142"/>
        <end position="166"/>
    </location>
</feature>
<feature type="compositionally biased region" description="Polar residues" evidence="1">
    <location>
        <begin position="1"/>
        <end position="10"/>
    </location>
</feature>
<proteinExistence type="predicted"/>
<feature type="compositionally biased region" description="Basic and acidic residues" evidence="1">
    <location>
        <begin position="390"/>
        <end position="406"/>
    </location>
</feature>
<keyword evidence="3" id="KW-1185">Reference proteome</keyword>
<evidence type="ECO:0000313" key="3">
    <source>
        <dbReference type="Proteomes" id="UP000218231"/>
    </source>
</evidence>
<dbReference type="OrthoDB" id="5844244at2759"/>
<organism evidence="2 3">
    <name type="scientific">Diploscapter pachys</name>
    <dbReference type="NCBI Taxonomy" id="2018661"/>
    <lineage>
        <taxon>Eukaryota</taxon>
        <taxon>Metazoa</taxon>
        <taxon>Ecdysozoa</taxon>
        <taxon>Nematoda</taxon>
        <taxon>Chromadorea</taxon>
        <taxon>Rhabditida</taxon>
        <taxon>Rhabditina</taxon>
        <taxon>Rhabditomorpha</taxon>
        <taxon>Rhabditoidea</taxon>
        <taxon>Rhabditidae</taxon>
        <taxon>Diploscapter</taxon>
    </lineage>
</organism>
<dbReference type="Proteomes" id="UP000218231">
    <property type="component" value="Unassembled WGS sequence"/>
</dbReference>
<dbReference type="STRING" id="2018661.A0A2A2KH96"/>
<comment type="caution">
    <text evidence="2">The sequence shown here is derived from an EMBL/GenBank/DDBJ whole genome shotgun (WGS) entry which is preliminary data.</text>
</comment>
<feature type="compositionally biased region" description="Gly residues" evidence="1">
    <location>
        <begin position="462"/>
        <end position="474"/>
    </location>
</feature>
<name>A0A2A2KH96_9BILA</name>
<feature type="region of interest" description="Disordered" evidence="1">
    <location>
        <begin position="258"/>
        <end position="479"/>
    </location>
</feature>
<feature type="region of interest" description="Disordered" evidence="1">
    <location>
        <begin position="142"/>
        <end position="173"/>
    </location>
</feature>
<feature type="compositionally biased region" description="Polar residues" evidence="1">
    <location>
        <begin position="288"/>
        <end position="298"/>
    </location>
</feature>
<gene>
    <name evidence="2" type="ORF">WR25_14321</name>
</gene>
<sequence length="630" mass="67008">MASTQGDLSNQQVMYQPQQQSYGYQSAATNNTAAAMGAWSQPQQTQMQQYSMASYPTDMASYAEKVGGGGNVSSPYYDQSDMYRVSTYGNPQGAVDSTGYYSQQTQAQQQQQQQQQAAAAAWGQQSYSAYPSQQQIYGGYTTGMQQQNRGGSSYNHSATGATQQGQAPPMNMSRPPPLLKRNDNQDSAFSLAMLENPAQSAAAYTASWVSSTSSIPPDLKEEPDRDDMFASHIGAFGDQFSSMSLHDKDMMHQWDSKTPNATSMMGSGAGPTQHGGQPQGQWPGLDNSGHQGLGQQHNPGVIGNRGPMNKKREENRRSMQQEDAAELTWEERVKKAALQKARAEQKGDRSEGGGGGGGSGGGYVSHRGGRGGMRGGPNQGNSPRGGFSNRGERKERPNQGEGHEQGGQHNRNWNKPHDSYGQHQNGDQSNQRLTYRGRNSGGAPNQAGMHHQHHQGNSGDMMHGGAGGHLGGQAGFNHQQGAPNNVPYQYNQMMMGRGAGGSPYMRGAQQQAGGPAGMVPGATPQTAGIPQFGAMPLAAQTQDKKFQNTWLDANAFMQPPPFPIPPYSMQFPGGSPFGGAGGPGGQFRGRGRGRGGRGGQHNNSGVGREQHNSQENNGTSGANQVTVAST</sequence>
<dbReference type="EMBL" id="LIAE01008638">
    <property type="protein sequence ID" value="PAV73232.1"/>
    <property type="molecule type" value="Genomic_DNA"/>
</dbReference>
<feature type="compositionally biased region" description="Polar residues" evidence="1">
    <location>
        <begin position="421"/>
        <end position="433"/>
    </location>
</feature>
<feature type="compositionally biased region" description="Low complexity" evidence="1">
    <location>
        <begin position="270"/>
        <end position="284"/>
    </location>
</feature>
<reference evidence="2 3" key="1">
    <citation type="journal article" date="2017" name="Curr. Biol.">
        <title>Genome architecture and evolution of a unichromosomal asexual nematode.</title>
        <authorList>
            <person name="Fradin H."/>
            <person name="Zegar C."/>
            <person name="Gutwein M."/>
            <person name="Lucas J."/>
            <person name="Kovtun M."/>
            <person name="Corcoran D."/>
            <person name="Baugh L.R."/>
            <person name="Kiontke K."/>
            <person name="Gunsalus K."/>
            <person name="Fitch D.H."/>
            <person name="Piano F."/>
        </authorList>
    </citation>
    <scope>NUCLEOTIDE SEQUENCE [LARGE SCALE GENOMIC DNA]</scope>
    <source>
        <strain evidence="2">PF1309</strain>
    </source>
</reference>
<feature type="compositionally biased region" description="Basic and acidic residues" evidence="1">
    <location>
        <begin position="341"/>
        <end position="351"/>
    </location>
</feature>
<evidence type="ECO:0000313" key="2">
    <source>
        <dbReference type="EMBL" id="PAV73232.1"/>
    </source>
</evidence>
<protein>
    <submittedName>
        <fullName evidence="2">Uncharacterized protein</fullName>
    </submittedName>
</protein>
<dbReference type="AlphaFoldDB" id="A0A2A2KH96"/>
<feature type="region of interest" description="Disordered" evidence="1">
    <location>
        <begin position="571"/>
        <end position="630"/>
    </location>
</feature>